<organism evidence="2 3">
    <name type="scientific">Paenibacillus woosongensis</name>
    <dbReference type="NCBI Taxonomy" id="307580"/>
    <lineage>
        <taxon>Bacteria</taxon>
        <taxon>Bacillati</taxon>
        <taxon>Bacillota</taxon>
        <taxon>Bacilli</taxon>
        <taxon>Bacillales</taxon>
        <taxon>Paenibacillaceae</taxon>
        <taxon>Paenibacillus</taxon>
    </lineage>
</organism>
<sequence length="133" mass="15260">MIVSSSDNRSTIRHLSPVLFVADRQKTLEYYSSIGFYCDFGLGFVERDGVVIIFHETENKDRITPNYPHHREDALDIFALVYGVEELYHELAEKGAKLHKPLEVNEFGMKEFSIIDPDGYTIGFGSRSRIRVS</sequence>
<name>A0A7X2YX92_9BACL</name>
<dbReference type="Pfam" id="PF00903">
    <property type="entry name" value="Glyoxalase"/>
    <property type="match status" value="1"/>
</dbReference>
<reference evidence="2 3" key="1">
    <citation type="submission" date="2019-11" db="EMBL/GenBank/DDBJ databases">
        <title>Draft genome sequences of five Paenibacillus species of dairy origin.</title>
        <authorList>
            <person name="Olajide A.M."/>
            <person name="Chen S."/>
            <person name="Lapointe G."/>
        </authorList>
    </citation>
    <scope>NUCLEOTIDE SEQUENCE [LARGE SCALE GENOMIC DNA]</scope>
    <source>
        <strain evidence="2 3">12CR55</strain>
    </source>
</reference>
<evidence type="ECO:0000313" key="3">
    <source>
        <dbReference type="Proteomes" id="UP000447876"/>
    </source>
</evidence>
<dbReference type="InterPro" id="IPR029068">
    <property type="entry name" value="Glyas_Bleomycin-R_OHBP_Dase"/>
</dbReference>
<dbReference type="Proteomes" id="UP000447876">
    <property type="component" value="Unassembled WGS sequence"/>
</dbReference>
<protein>
    <submittedName>
        <fullName evidence="2">Glyoxalase</fullName>
    </submittedName>
</protein>
<proteinExistence type="predicted"/>
<comment type="caution">
    <text evidence="2">The sequence shown here is derived from an EMBL/GenBank/DDBJ whole genome shotgun (WGS) entry which is preliminary data.</text>
</comment>
<evidence type="ECO:0000259" key="1">
    <source>
        <dbReference type="PROSITE" id="PS51819"/>
    </source>
</evidence>
<gene>
    <name evidence="2" type="ORF">GNP95_00525</name>
</gene>
<feature type="domain" description="VOC" evidence="1">
    <location>
        <begin position="11"/>
        <end position="127"/>
    </location>
</feature>
<dbReference type="InterPro" id="IPR037523">
    <property type="entry name" value="VOC_core"/>
</dbReference>
<accession>A0A7X2YX92</accession>
<dbReference type="OrthoDB" id="194298at2"/>
<dbReference type="InterPro" id="IPR004360">
    <property type="entry name" value="Glyas_Fos-R_dOase_dom"/>
</dbReference>
<dbReference type="AlphaFoldDB" id="A0A7X2YX92"/>
<dbReference type="PROSITE" id="PS51819">
    <property type="entry name" value="VOC"/>
    <property type="match status" value="1"/>
</dbReference>
<evidence type="ECO:0000313" key="2">
    <source>
        <dbReference type="EMBL" id="MUG43502.1"/>
    </source>
</evidence>
<dbReference type="EMBL" id="WNZW01000001">
    <property type="protein sequence ID" value="MUG43502.1"/>
    <property type="molecule type" value="Genomic_DNA"/>
</dbReference>
<dbReference type="Gene3D" id="3.10.180.10">
    <property type="entry name" value="2,3-Dihydroxybiphenyl 1,2-Dioxygenase, domain 1"/>
    <property type="match status" value="1"/>
</dbReference>
<dbReference type="SUPFAM" id="SSF54593">
    <property type="entry name" value="Glyoxalase/Bleomycin resistance protein/Dihydroxybiphenyl dioxygenase"/>
    <property type="match status" value="1"/>
</dbReference>